<feature type="domain" description="BPTI/Kunitz inhibitor" evidence="12">
    <location>
        <begin position="2008"/>
        <end position="2058"/>
    </location>
</feature>
<evidence type="ECO:0000256" key="2">
    <source>
        <dbReference type="ARBA" id="ARBA00022525"/>
    </source>
</evidence>
<dbReference type="InterPro" id="IPR036179">
    <property type="entry name" value="Ig-like_dom_sf"/>
</dbReference>
<feature type="domain" description="BPTI/Kunitz inhibitor" evidence="12">
    <location>
        <begin position="2199"/>
        <end position="2249"/>
    </location>
</feature>
<dbReference type="SMART" id="SM00131">
    <property type="entry name" value="KU"/>
    <property type="match status" value="12"/>
</dbReference>
<feature type="region of interest" description="Disordered" evidence="10">
    <location>
        <begin position="761"/>
        <end position="1103"/>
    </location>
</feature>
<keyword evidence="3" id="KW-0646">Protease inhibitor</keyword>
<protein>
    <submittedName>
        <fullName evidence="17">Papilin isoform X1</fullName>
    </submittedName>
</protein>
<feature type="domain" description="WAP" evidence="15">
    <location>
        <begin position="2433"/>
        <end position="2481"/>
    </location>
</feature>
<dbReference type="CDD" id="cd22639">
    <property type="entry name" value="Kunitz_papilin_lacunin-like"/>
    <property type="match status" value="1"/>
</dbReference>
<feature type="compositionally biased region" description="Polar residues" evidence="10">
    <location>
        <begin position="875"/>
        <end position="885"/>
    </location>
</feature>
<dbReference type="SMART" id="SM00217">
    <property type="entry name" value="WAP"/>
    <property type="match status" value="1"/>
</dbReference>
<keyword evidence="2" id="KW-0964">Secreted</keyword>
<feature type="domain" description="BPTI/Kunitz inhibitor" evidence="12">
    <location>
        <begin position="1618"/>
        <end position="1668"/>
    </location>
</feature>
<feature type="region of interest" description="Disordered" evidence="10">
    <location>
        <begin position="725"/>
        <end position="749"/>
    </location>
</feature>
<keyword evidence="8" id="KW-0393">Immunoglobulin domain</keyword>
<dbReference type="Pfam" id="PF07679">
    <property type="entry name" value="I-set"/>
    <property type="match status" value="2"/>
</dbReference>
<feature type="domain" description="BPTI/Kunitz inhibitor" evidence="12">
    <location>
        <begin position="1737"/>
        <end position="1787"/>
    </location>
</feature>
<feature type="domain" description="BPTI/Kunitz inhibitor" evidence="12">
    <location>
        <begin position="1559"/>
        <end position="1609"/>
    </location>
</feature>
<dbReference type="SMART" id="SM00408">
    <property type="entry name" value="IGc2"/>
    <property type="match status" value="3"/>
</dbReference>
<dbReference type="InterPro" id="IPR036383">
    <property type="entry name" value="TSP1_rpt_sf"/>
</dbReference>
<evidence type="ECO:0000256" key="11">
    <source>
        <dbReference type="SAM" id="SignalP"/>
    </source>
</evidence>
<keyword evidence="7" id="KW-1015">Disulfide bond</keyword>
<evidence type="ECO:0000256" key="3">
    <source>
        <dbReference type="ARBA" id="ARBA00022690"/>
    </source>
</evidence>
<dbReference type="Gene3D" id="4.10.410.10">
    <property type="entry name" value="Pancreatic trypsin inhibitor Kunitz domain"/>
    <property type="match status" value="12"/>
</dbReference>
<evidence type="ECO:0000313" key="16">
    <source>
        <dbReference type="Proteomes" id="UP001652740"/>
    </source>
</evidence>
<feature type="compositionally biased region" description="Acidic residues" evidence="10">
    <location>
        <begin position="725"/>
        <end position="748"/>
    </location>
</feature>
<dbReference type="PROSITE" id="PS50900">
    <property type="entry name" value="PLAC"/>
    <property type="match status" value="1"/>
</dbReference>
<dbReference type="InterPro" id="IPR013098">
    <property type="entry name" value="Ig_I-set"/>
</dbReference>
<dbReference type="GeneID" id="113519878"/>
<feature type="domain" description="Ig-like" evidence="13">
    <location>
        <begin position="2591"/>
        <end position="2692"/>
    </location>
</feature>
<dbReference type="PROSITE" id="PS50279">
    <property type="entry name" value="BPTI_KUNITZ_2"/>
    <property type="match status" value="12"/>
</dbReference>
<dbReference type="PROSITE" id="PS00280">
    <property type="entry name" value="BPTI_KUNITZ_1"/>
    <property type="match status" value="5"/>
</dbReference>
<accession>A0ABM3MYD3</accession>
<dbReference type="SMART" id="SM00209">
    <property type="entry name" value="TSP1"/>
    <property type="match status" value="7"/>
</dbReference>
<feature type="domain" description="BPTI/Kunitz inhibitor" evidence="12">
    <location>
        <begin position="2258"/>
        <end position="2310"/>
    </location>
</feature>
<dbReference type="Gene3D" id="2.20.100.10">
    <property type="entry name" value="Thrombospondin type-1 (TSP1) repeat"/>
    <property type="match status" value="6"/>
</dbReference>
<evidence type="ECO:0000313" key="17">
    <source>
        <dbReference type="RefSeq" id="XP_052756346.1"/>
    </source>
</evidence>
<dbReference type="InterPro" id="IPR003599">
    <property type="entry name" value="Ig_sub"/>
</dbReference>
<dbReference type="Pfam" id="PF08686">
    <property type="entry name" value="PLAC"/>
    <property type="match status" value="1"/>
</dbReference>
<dbReference type="PANTHER" id="PTHR45938">
    <property type="entry name" value="ACP24A4-RELATED"/>
    <property type="match status" value="1"/>
</dbReference>
<dbReference type="InterPro" id="IPR010294">
    <property type="entry name" value="ADAMTS_spacer1"/>
</dbReference>
<dbReference type="PRINTS" id="PR00759">
    <property type="entry name" value="BASICPTASE"/>
</dbReference>
<sequence>MGLFSLRSLLLAAFILSNCITWTVCRHHYTHNINGHRSRHRRQGAGLFLSASYVLPGGEGTGAWGEWGEVTPCSRTCGGGVASQKRICLEVGPDGQPLCTGGDTKYFSCQTQDCPPDSKDFRSEQCSEYDNISFKGIKYKWVPYLNGPNPCELNCMPRGERFYYRQKAKVTDGTLCNDESLNVCVNGTCQPVGCDRMLGSSAQEDKCLVCRGNGANCRTISGLLDAQDLRKGYNDMLLIPQNATSIVIEEVRDSTNYLAIRAKSGTYYLNGDYHIDFPRSIIIAGAHWHYERNQRGFAAPDKLRCLGPINEPLILSLLLQDENVGIKYEYSIAPELLPLADQQYHWVFDNFTPCTATCGGGFQTRNVTCRSREELDIVDDGLCEEALKPPSNQTCNTDACPAQWIEGPWSPCSKACGEGGSRSRQVQCQKIITNGVNFRFPSIVADKECFDILGPKPELFQECNKNASCPKWFTGPWKPCDKLCGEGKQTRQVVCYQKTDTGRVEVLEDSKCEDKKPDAEQPCSLHPCEGVDWVVSDWTGCDTCISTVRTRAAECATKSREVVDPRQCAYHPAPVLQEPCDRSTLPACEVQWYATQWSKCSADCGKGVQSRRVFCGLFDGSSVLKVNDSRCANQTKYNDTKTCEIPKDKCPAKWYAGPWSECTKVCGGGEQYRRVLCIREDKEVNECDLNTIIDATQSCNTGPCDKDETLPVNASAAPIIDADYEDEDCTEEEEDTEAYEEVGAEEESASTPFTMEDLMFSDSPSTIEGSGWTLSTESGSGEGSGWTEFLTTDTDTNTAESESSTVSSELNTETTESGATDETSESGSTDTTESVETSETGSTETSELSSTDITESGATVTGESESTEESTVSGLTDSSTESSVIDETSETDSTGGTTESGSTAISDLTSDLSSTDTTNDISSTTSSSSTDESTESSTTEESTDITTESGSTDITGSEPTESSTGSDFTSTTNDGSTDSSTDITSETGSSEESSTIEFTGETTESGATTEYGSTGETGSTDSSTDLSTTEFTGSTESTETEITETGSDITDISTTEVSGGSTETEYSTTEGTGSTDTEVTESSSEGYSTTEISTEEWSTESEGSTIWDYSTTMQGKKRVCKRRKSKCKMSKFGCCPDMRTPAAGPFDEGCPNPKTCKESKFGCCPDGVSPAAGPKGQDCPVLPCNETLYGCCQSDHITPAEGNDQEGCPPACKSSKYGCCEDGSTKATGPKKAGCPETEAKRKAAEAKKKAQAEKKKKEEQKRAKCAKSKYGCCPDNSTVASGPKGAGCLCNTTEFGCCPDGVTTADDADKTNCANCNTSAFGCCADGKTPAHGYDNEGCCLLYEHGCCPDNYQPAKGPHFEGCNCKDTRFGCCPDEVTSARGPENEGCGCQFSEFGCCPDGNTPAKGLEFEGCDCHTYQFGCCEDGVTIAKGPNRQGCHCRESKYGCCGDQNTPAIGPNMEGCDCASSKYGCCPDGQTEAKGKKFLGCTDIPESRQAACSLATDRGSCHNYSVYWFYDMEYGGCSRFWYGGCEGNGNRFSTKEECEDVCVQPSPKDACKLPQVKGACAGYLLRWYYDSAREHCSQFVYGGCLGNGNNFESEELCRTQCEPTRAVDQCSLPLDPGSCAGNYIRWGFNPDSGRCEQFTWGGCEGNTNRFSTEAACKHRCDTPGEPKPKCKLPQDTGNCTEVYAKWSFSTTENRCVPFYYTGCGGNENRFDFEQHCIDDCPSVHVKDICELPAEIGECADYRQNWYYDTAQKRCLQFYYGGCGGNENNFHSLEQCESRCAEKHPTTTTTTTRQPAHPDTSEFCFLELDPGQCDNFETRWGYDSARGICTTFEYGGCGGNRNNFPNEDYCTYYCITSQDICQLPMMSGPCDQSQMKWFYNPATDSCSRFTYGGCEGNGNRFDTEEDCERRCRTGPAVATPVTTTTTTTIAPAENLPPECRILPTAEECTEAGVVWYLDESRRACVAYENDATGASCRHTGVFASEEACERSCGAFRDIDVCKYPKDPGPCREAISKIYFDAATGSCLDFAYGGCQGGPNRFSSIEECEQICQASETDPCSQPLEVGNCMNSYTYWYYEQQRDACYQFAYSGCNGNDNRFQSREECEGRCRRRPSATPAPPAPPAQPVDRECNIPESLEACGENITAFYYDPSRQECVAAINGGCRLPGTYLTEEDCERRCGTFRGLDAYQICRYPLDVGTCKDSIPKYYWDIRAGKCERYTYGGCGGGPNRFSTIEECENFCEGIGPEPACLEPVDTGSSCSEVPTRRYYYSPVDGECKPLVYRGCGGTNNNFPSYEYCVELCERWKYTDSSENEVEEPEQCTQYEEECARLRCAFSVQRTRTAGGCERCSCVPVEVDCEPLRQECRHLKCTYGLHRYRGHDGCERCQCIDHPCADKQCPEGERCVASAYRDPVTQDMHYSADCKIVNKPGSCPREDSFTTEGACRRECNDDADCRGVGKCCARGCSSLCLEPAAGHALHTTTYSPELPQAPQANTEETEPEVAAQEGGRATLRCLFHGNPPPRITWSHRDITIDGTVGRYRLHSDGALEIVSLYRNDSGVYICVAENIHGSSRQEVHLQVNDPVETSAGIAGEPNSVVTGEIGRSLSIRCLAYGFPEPSVVWYRGSRGTLVPFSSSVYEARGNVLLIRRLDEDVLDKYTCEAYNGVGRPASWSVRVEARSRGLSHLPYTTYDRSSLTTAPPRERTTPPPEITVPVYTVPVKTRISAESTTLAVGSELSLPCEVDGYPVPNVHWTKDGVPLSSDHRTQITEARLTITGLTSADSGAYGCHASNSYSSDSSIVRISVKGIFIPPNCKDNPFFADCHLIVRSKFCGHPYYSKFCCKSCVEAGQLLPQDLDLQSDEAWKK</sequence>
<dbReference type="InterPro" id="IPR000884">
    <property type="entry name" value="TSP1_rpt"/>
</dbReference>
<feature type="region of interest" description="Disordered" evidence="10">
    <location>
        <begin position="2699"/>
        <end position="2719"/>
    </location>
</feature>
<dbReference type="Pfam" id="PF00090">
    <property type="entry name" value="TSP_1"/>
    <property type="match status" value="1"/>
</dbReference>
<dbReference type="InterPro" id="IPR002223">
    <property type="entry name" value="Kunitz_BPTI"/>
</dbReference>
<evidence type="ECO:0000256" key="6">
    <source>
        <dbReference type="ARBA" id="ARBA00022900"/>
    </source>
</evidence>
<dbReference type="PROSITE" id="PS50092">
    <property type="entry name" value="TSP1"/>
    <property type="match status" value="6"/>
</dbReference>
<feature type="chain" id="PRO_5045352217" evidence="11">
    <location>
        <begin position="26"/>
        <end position="2874"/>
    </location>
</feature>
<name>A0ABM3MYD3_GALME</name>
<feature type="domain" description="BPTI/Kunitz inhibitor" evidence="12">
    <location>
        <begin position="2138"/>
        <end position="2187"/>
    </location>
</feature>
<dbReference type="PANTHER" id="PTHR45938:SF11">
    <property type="entry name" value="WAP, KAZAL, IMMUNOGLOBULIN, KUNITZ AND NTR DOMAIN-CONTAINING PROTEIN 2-LIKE"/>
    <property type="match status" value="1"/>
</dbReference>
<evidence type="ECO:0000256" key="8">
    <source>
        <dbReference type="ARBA" id="ARBA00023319"/>
    </source>
</evidence>
<evidence type="ECO:0000256" key="9">
    <source>
        <dbReference type="SAM" id="Coils"/>
    </source>
</evidence>
<proteinExistence type="predicted"/>
<evidence type="ECO:0000256" key="5">
    <source>
        <dbReference type="ARBA" id="ARBA00022737"/>
    </source>
</evidence>
<gene>
    <name evidence="17" type="primary">LOC113519878</name>
</gene>
<dbReference type="Proteomes" id="UP001652740">
    <property type="component" value="Unplaced"/>
</dbReference>
<keyword evidence="6" id="KW-0722">Serine protease inhibitor</keyword>
<dbReference type="PROSITE" id="PS50835">
    <property type="entry name" value="IG_LIKE"/>
    <property type="match status" value="3"/>
</dbReference>
<dbReference type="RefSeq" id="XP_052756346.1">
    <property type="nucleotide sequence ID" value="XM_052900386.1"/>
</dbReference>
<dbReference type="SUPFAM" id="SSF48726">
    <property type="entry name" value="Immunoglobulin"/>
    <property type="match status" value="3"/>
</dbReference>
<feature type="domain" description="BPTI/Kunitz inhibitor" evidence="12">
    <location>
        <begin position="2066"/>
        <end position="2116"/>
    </location>
</feature>
<evidence type="ECO:0000256" key="10">
    <source>
        <dbReference type="SAM" id="MobiDB-lite"/>
    </source>
</evidence>
<dbReference type="SMART" id="SM00409">
    <property type="entry name" value="IG"/>
    <property type="match status" value="3"/>
</dbReference>
<evidence type="ECO:0000256" key="7">
    <source>
        <dbReference type="ARBA" id="ARBA00023157"/>
    </source>
</evidence>
<keyword evidence="5" id="KW-0677">Repeat</keyword>
<evidence type="ECO:0000256" key="4">
    <source>
        <dbReference type="ARBA" id="ARBA00022729"/>
    </source>
</evidence>
<dbReference type="InterPro" id="IPR020901">
    <property type="entry name" value="Prtase_inh_Kunz-CS"/>
</dbReference>
<feature type="domain" description="Ig-like" evidence="13">
    <location>
        <begin position="2717"/>
        <end position="2812"/>
    </location>
</feature>
<dbReference type="SUPFAM" id="SSF82895">
    <property type="entry name" value="TSP-1 type 1 repeat"/>
    <property type="match status" value="6"/>
</dbReference>
<feature type="compositionally biased region" description="Low complexity" evidence="10">
    <location>
        <begin position="891"/>
        <end position="1037"/>
    </location>
</feature>
<dbReference type="SUPFAM" id="SSF57362">
    <property type="entry name" value="BPTI-like"/>
    <property type="match status" value="12"/>
</dbReference>
<dbReference type="InterPro" id="IPR013783">
    <property type="entry name" value="Ig-like_fold"/>
</dbReference>
<reference evidence="17" key="1">
    <citation type="submission" date="2025-08" db="UniProtKB">
        <authorList>
            <consortium name="RefSeq"/>
        </authorList>
    </citation>
    <scope>IDENTIFICATION</scope>
    <source>
        <tissue evidence="17">Whole larvae</tissue>
    </source>
</reference>
<dbReference type="Gene3D" id="2.60.40.10">
    <property type="entry name" value="Immunoglobulins"/>
    <property type="match status" value="3"/>
</dbReference>
<feature type="domain" description="BPTI/Kunitz inhibitor" evidence="12">
    <location>
        <begin position="1500"/>
        <end position="1550"/>
    </location>
</feature>
<keyword evidence="16" id="KW-1185">Reference proteome</keyword>
<feature type="domain" description="BPTI/Kunitz inhibitor" evidence="12">
    <location>
        <begin position="1811"/>
        <end position="1861"/>
    </location>
</feature>
<dbReference type="InterPro" id="IPR013273">
    <property type="entry name" value="ADAMTS/ADAMTS-like"/>
</dbReference>
<feature type="domain" description="BPTI/Kunitz inhibitor" evidence="12">
    <location>
        <begin position="1868"/>
        <end position="1918"/>
    </location>
</feature>
<dbReference type="InterPro" id="IPR036645">
    <property type="entry name" value="Elafin-like_sf"/>
</dbReference>
<comment type="subcellular location">
    <subcellularLocation>
        <location evidence="1">Secreted</location>
    </subcellularLocation>
</comment>
<dbReference type="Pfam" id="PF19030">
    <property type="entry name" value="TSP1_ADAMTS"/>
    <property type="match status" value="5"/>
</dbReference>
<evidence type="ECO:0000259" key="12">
    <source>
        <dbReference type="PROSITE" id="PS50279"/>
    </source>
</evidence>
<feature type="domain" description="PLAC" evidence="14">
    <location>
        <begin position="2818"/>
        <end position="2857"/>
    </location>
</feature>
<dbReference type="PRINTS" id="PR01857">
    <property type="entry name" value="ADAMTSFAMILY"/>
</dbReference>
<evidence type="ECO:0000256" key="1">
    <source>
        <dbReference type="ARBA" id="ARBA00004613"/>
    </source>
</evidence>
<evidence type="ECO:0000259" key="14">
    <source>
        <dbReference type="PROSITE" id="PS50900"/>
    </source>
</evidence>
<feature type="compositionally biased region" description="Low complexity" evidence="10">
    <location>
        <begin position="768"/>
        <end position="874"/>
    </location>
</feature>
<keyword evidence="4 11" id="KW-0732">Signal</keyword>
<dbReference type="SUPFAM" id="SSF57256">
    <property type="entry name" value="Elafin-like"/>
    <property type="match status" value="1"/>
</dbReference>
<dbReference type="InterPro" id="IPR010909">
    <property type="entry name" value="PLAC"/>
</dbReference>
<organism evidence="16 17">
    <name type="scientific">Galleria mellonella</name>
    <name type="common">Greater wax moth</name>
    <dbReference type="NCBI Taxonomy" id="7137"/>
    <lineage>
        <taxon>Eukaryota</taxon>
        <taxon>Metazoa</taxon>
        <taxon>Ecdysozoa</taxon>
        <taxon>Arthropoda</taxon>
        <taxon>Hexapoda</taxon>
        <taxon>Insecta</taxon>
        <taxon>Pterygota</taxon>
        <taxon>Neoptera</taxon>
        <taxon>Endopterygota</taxon>
        <taxon>Lepidoptera</taxon>
        <taxon>Glossata</taxon>
        <taxon>Ditrysia</taxon>
        <taxon>Pyraloidea</taxon>
        <taxon>Pyralidae</taxon>
        <taxon>Galleriinae</taxon>
        <taxon>Galleria</taxon>
    </lineage>
</organism>
<dbReference type="InterPro" id="IPR008197">
    <property type="entry name" value="WAP_dom"/>
</dbReference>
<feature type="signal peptide" evidence="11">
    <location>
        <begin position="1"/>
        <end position="25"/>
    </location>
</feature>
<evidence type="ECO:0000259" key="13">
    <source>
        <dbReference type="PROSITE" id="PS50835"/>
    </source>
</evidence>
<dbReference type="InterPro" id="IPR003598">
    <property type="entry name" value="Ig_sub2"/>
</dbReference>
<evidence type="ECO:0000259" key="15">
    <source>
        <dbReference type="PROSITE" id="PS51390"/>
    </source>
</evidence>
<feature type="coiled-coil region" evidence="9">
    <location>
        <begin position="1237"/>
        <end position="1270"/>
    </location>
</feature>
<dbReference type="InterPro" id="IPR007110">
    <property type="entry name" value="Ig-like_dom"/>
</dbReference>
<keyword evidence="9" id="KW-0175">Coiled coil</keyword>
<dbReference type="CDD" id="cd00109">
    <property type="entry name" value="Kunitz-type"/>
    <property type="match status" value="7"/>
</dbReference>
<dbReference type="Gene3D" id="2.60.120.830">
    <property type="match status" value="1"/>
</dbReference>
<dbReference type="Pfam" id="PF05986">
    <property type="entry name" value="ADAMTS_spacer1"/>
    <property type="match status" value="1"/>
</dbReference>
<dbReference type="PROSITE" id="PS51390">
    <property type="entry name" value="WAP"/>
    <property type="match status" value="1"/>
</dbReference>
<feature type="domain" description="Ig-like" evidence="13">
    <location>
        <begin position="2493"/>
        <end position="2589"/>
    </location>
</feature>
<feature type="domain" description="BPTI/Kunitz inhibitor" evidence="12">
    <location>
        <begin position="1678"/>
        <end position="1728"/>
    </location>
</feature>
<dbReference type="Pfam" id="PF13927">
    <property type="entry name" value="Ig_3"/>
    <property type="match status" value="1"/>
</dbReference>
<feature type="compositionally biased region" description="Low complexity" evidence="10">
    <location>
        <begin position="1043"/>
        <end position="1092"/>
    </location>
</feature>
<dbReference type="InterPro" id="IPR036880">
    <property type="entry name" value="Kunitz_BPTI_sf"/>
</dbReference>
<dbReference type="Pfam" id="PF00014">
    <property type="entry name" value="Kunitz_BPTI"/>
    <property type="match status" value="11"/>
</dbReference>